<proteinExistence type="predicted"/>
<dbReference type="AlphaFoldDB" id="M1NFI5"/>
<gene>
    <name evidence="1" type="ordered locus">UWK_01862</name>
</gene>
<keyword evidence="2" id="KW-1185">Reference proteome</keyword>
<name>M1NFI5_DESSD</name>
<dbReference type="STRING" id="1167006.UWK_01862"/>
<dbReference type="InterPro" id="IPR008792">
    <property type="entry name" value="PQQD"/>
</dbReference>
<evidence type="ECO:0000313" key="2">
    <source>
        <dbReference type="Proteomes" id="UP000011721"/>
    </source>
</evidence>
<protein>
    <submittedName>
        <fullName evidence="1">Coenzyme PQQ synthesis protein D (PqqD)</fullName>
    </submittedName>
</protein>
<sequence>MKSNLSNPAKPLSRTESLACIPRQSETIHWQELDNGDILFTYPIPLSRFFTSLHQKFSKNQAELPTKKLQLDGMGSFVWKLIDGTRTVKDIIRIFAQDYNVTSQEAETAVAAFLKSLGQRGFIALYEPGE</sequence>
<dbReference type="HOGENOM" id="CLU_150513_2_0_7"/>
<dbReference type="InterPro" id="IPR041881">
    <property type="entry name" value="PqqD_sf"/>
</dbReference>
<reference evidence="2" key="1">
    <citation type="journal article" date="2013" name="Stand. Genomic Sci.">
        <title>Complete genome sequence of Desulfocapsa sulfexigens, a marine deltaproteobacterium specialized in disproportionating inorganic sulfur compounds.</title>
        <authorList>
            <person name="Finster K.W."/>
            <person name="Kjeldsen K.U."/>
            <person name="Kube M."/>
            <person name="Reinhardt R."/>
            <person name="Mussmann M."/>
            <person name="Amann R."/>
            <person name="Schreiber L."/>
        </authorList>
    </citation>
    <scope>NUCLEOTIDE SEQUENCE [LARGE SCALE GENOMIC DNA]</scope>
    <source>
        <strain evidence="2">DSM 10523 / SB164P1</strain>
    </source>
</reference>
<evidence type="ECO:0000313" key="1">
    <source>
        <dbReference type="EMBL" id="AGF78419.1"/>
    </source>
</evidence>
<dbReference type="Proteomes" id="UP000011721">
    <property type="component" value="Chromosome"/>
</dbReference>
<accession>M1NFI5</accession>
<dbReference type="EMBL" id="CP003985">
    <property type="protein sequence ID" value="AGF78419.1"/>
    <property type="molecule type" value="Genomic_DNA"/>
</dbReference>
<dbReference type="Pfam" id="PF05402">
    <property type="entry name" value="PqqD"/>
    <property type="match status" value="1"/>
</dbReference>
<dbReference type="KEGG" id="dsf:UWK_01862"/>
<dbReference type="eggNOG" id="ENOG5033GEP">
    <property type="taxonomic scope" value="Bacteria"/>
</dbReference>
<dbReference type="OrthoDB" id="5421816at2"/>
<dbReference type="RefSeq" id="WP_015404110.1">
    <property type="nucleotide sequence ID" value="NC_020304.1"/>
</dbReference>
<dbReference type="Gene3D" id="1.10.10.1150">
    <property type="entry name" value="Coenzyme PQQ synthesis protein D (PqqD)"/>
    <property type="match status" value="1"/>
</dbReference>
<organism evidence="1 2">
    <name type="scientific">Desulfocapsa sulfexigens (strain DSM 10523 / SB164P1)</name>
    <dbReference type="NCBI Taxonomy" id="1167006"/>
    <lineage>
        <taxon>Bacteria</taxon>
        <taxon>Pseudomonadati</taxon>
        <taxon>Thermodesulfobacteriota</taxon>
        <taxon>Desulfobulbia</taxon>
        <taxon>Desulfobulbales</taxon>
        <taxon>Desulfocapsaceae</taxon>
        <taxon>Desulfocapsa</taxon>
    </lineage>
</organism>